<dbReference type="InterPro" id="IPR022048">
    <property type="entry name" value="Envelope_fusion-like"/>
</dbReference>
<accession>A0A2J7PYE5</accession>
<reference evidence="1 2" key="1">
    <citation type="submission" date="2017-12" db="EMBL/GenBank/DDBJ databases">
        <title>Hemimetabolous genomes reveal molecular basis of termite eusociality.</title>
        <authorList>
            <person name="Harrison M.C."/>
            <person name="Jongepier E."/>
            <person name="Robertson H.M."/>
            <person name="Arning N."/>
            <person name="Bitard-Feildel T."/>
            <person name="Chao H."/>
            <person name="Childers C.P."/>
            <person name="Dinh H."/>
            <person name="Doddapaneni H."/>
            <person name="Dugan S."/>
            <person name="Gowin J."/>
            <person name="Greiner C."/>
            <person name="Han Y."/>
            <person name="Hu H."/>
            <person name="Hughes D.S.T."/>
            <person name="Huylmans A.-K."/>
            <person name="Kemena C."/>
            <person name="Kremer L.P.M."/>
            <person name="Lee S.L."/>
            <person name="Lopez-Ezquerra A."/>
            <person name="Mallet L."/>
            <person name="Monroy-Kuhn J.M."/>
            <person name="Moser A."/>
            <person name="Murali S.C."/>
            <person name="Muzny D.M."/>
            <person name="Otani S."/>
            <person name="Piulachs M.-D."/>
            <person name="Poelchau M."/>
            <person name="Qu J."/>
            <person name="Schaub F."/>
            <person name="Wada-Katsumata A."/>
            <person name="Worley K.C."/>
            <person name="Xie Q."/>
            <person name="Ylla G."/>
            <person name="Poulsen M."/>
            <person name="Gibbs R.A."/>
            <person name="Schal C."/>
            <person name="Richards S."/>
            <person name="Belles X."/>
            <person name="Korb J."/>
            <person name="Bornberg-Bauer E."/>
        </authorList>
    </citation>
    <scope>NUCLEOTIDE SEQUENCE [LARGE SCALE GENOMIC DNA]</scope>
    <source>
        <tissue evidence="1">Whole body</tissue>
    </source>
</reference>
<dbReference type="Gene3D" id="3.30.420.10">
    <property type="entry name" value="Ribonuclease H-like superfamily/Ribonuclease H"/>
    <property type="match status" value="1"/>
</dbReference>
<dbReference type="EMBL" id="NEVH01020397">
    <property type="protein sequence ID" value="PNF21356.1"/>
    <property type="molecule type" value="Genomic_DNA"/>
</dbReference>
<dbReference type="Proteomes" id="UP000235965">
    <property type="component" value="Unassembled WGS sequence"/>
</dbReference>
<dbReference type="OrthoDB" id="6624493at2759"/>
<dbReference type="AlphaFoldDB" id="A0A2J7PYE5"/>
<name>A0A2J7PYE5_9NEOP</name>
<protein>
    <submittedName>
        <fullName evidence="1">Uncharacterized protein</fullName>
    </submittedName>
</protein>
<evidence type="ECO:0000313" key="1">
    <source>
        <dbReference type="EMBL" id="PNF21356.1"/>
    </source>
</evidence>
<dbReference type="InParanoid" id="A0A2J7PYE5"/>
<keyword evidence="2" id="KW-1185">Reference proteome</keyword>
<dbReference type="GO" id="GO:0003676">
    <property type="term" value="F:nucleic acid binding"/>
    <property type="evidence" value="ECO:0007669"/>
    <property type="project" value="InterPro"/>
</dbReference>
<sequence length="233" mass="27270">QHSCELLLDAFVHAEQGSLQPQLLTLRTVRGIVYKQTLPPGLDFPNFPISELSRLIVPHAYVYQEYLVYVIEIPLLLPTEFQLYKIIPFPVSDPTHKERDPATQKYMFVQFSKINFEDLQACYMANKLTYVCQDKVLLSNYIPGEDCEASLLHPSSQFVPKEVCEIKMFFVGHMKKRVYMNRPRTIQELKFSIRQEITAMPEDMLENAMQNFEERLQMCVQQGRHLTDIIFLM</sequence>
<comment type="caution">
    <text evidence="1">The sequence shown here is derived from an EMBL/GenBank/DDBJ whole genome shotgun (WGS) entry which is preliminary data.</text>
</comment>
<proteinExistence type="predicted"/>
<organism evidence="1 2">
    <name type="scientific">Cryptotermes secundus</name>
    <dbReference type="NCBI Taxonomy" id="105785"/>
    <lineage>
        <taxon>Eukaryota</taxon>
        <taxon>Metazoa</taxon>
        <taxon>Ecdysozoa</taxon>
        <taxon>Arthropoda</taxon>
        <taxon>Hexapoda</taxon>
        <taxon>Insecta</taxon>
        <taxon>Pterygota</taxon>
        <taxon>Neoptera</taxon>
        <taxon>Polyneoptera</taxon>
        <taxon>Dictyoptera</taxon>
        <taxon>Blattodea</taxon>
        <taxon>Blattoidea</taxon>
        <taxon>Termitoidae</taxon>
        <taxon>Kalotermitidae</taxon>
        <taxon>Cryptotermitinae</taxon>
        <taxon>Cryptotermes</taxon>
    </lineage>
</organism>
<gene>
    <name evidence="1" type="ORF">B7P43_G18011</name>
</gene>
<dbReference type="Pfam" id="PF12259">
    <property type="entry name" value="Baculo_F"/>
    <property type="match status" value="1"/>
</dbReference>
<dbReference type="InterPro" id="IPR036397">
    <property type="entry name" value="RNaseH_sf"/>
</dbReference>
<feature type="non-terminal residue" evidence="1">
    <location>
        <position position="1"/>
    </location>
</feature>
<evidence type="ECO:0000313" key="2">
    <source>
        <dbReference type="Proteomes" id="UP000235965"/>
    </source>
</evidence>